<name>A0A3L6ZZF6_9MICO</name>
<gene>
    <name evidence="7" type="ORF">D9V29_05340</name>
</gene>
<feature type="transmembrane region" description="Helical" evidence="6">
    <location>
        <begin position="20"/>
        <end position="38"/>
    </location>
</feature>
<organism evidence="7 8">
    <name type="scientific">Mycetocola manganoxydans</name>
    <dbReference type="NCBI Taxonomy" id="699879"/>
    <lineage>
        <taxon>Bacteria</taxon>
        <taxon>Bacillati</taxon>
        <taxon>Actinomycetota</taxon>
        <taxon>Actinomycetes</taxon>
        <taxon>Micrococcales</taxon>
        <taxon>Microbacteriaceae</taxon>
        <taxon>Mycetocola</taxon>
    </lineage>
</organism>
<evidence type="ECO:0000256" key="5">
    <source>
        <dbReference type="ARBA" id="ARBA00023136"/>
    </source>
</evidence>
<dbReference type="Pfam" id="PF07947">
    <property type="entry name" value="YhhN"/>
    <property type="match status" value="1"/>
</dbReference>
<protein>
    <submittedName>
        <fullName evidence="7">Lysoplasmalogenase</fullName>
    </submittedName>
</protein>
<reference evidence="7 8" key="1">
    <citation type="submission" date="2018-10" db="EMBL/GenBank/DDBJ databases">
        <authorList>
            <person name="Li J."/>
        </authorList>
    </citation>
    <scope>NUCLEOTIDE SEQUENCE [LARGE SCALE GENOMIC DNA]</scope>
    <source>
        <strain evidence="7 8">CCTCC AB209002</strain>
    </source>
</reference>
<keyword evidence="3 6" id="KW-0812">Transmembrane</keyword>
<sequence>MHPRMREDPDVPPSENRSPLPALIPFLIVSGVHLAGHLASFEPLALATKPLLIPLLAGAVLWLSRGRRSSGVILLLAALLFSWLGDLALLGDGDSWFLIGLGCFLVAHLGYVALFSSRVGSGKPAVWSVVYAAWFALLLVILVPHLGGMLAPVVGYGLVICTMAAIATRCGWMVSLGAALFLLSDSILAVNAFVDAADIPVAGFLVMLTYLSGQGFIAIGIVRLLGSARRTEPVAVGSDTR</sequence>
<feature type="transmembrane region" description="Helical" evidence="6">
    <location>
        <begin position="44"/>
        <end position="64"/>
    </location>
</feature>
<dbReference type="AlphaFoldDB" id="A0A3L6ZZF6"/>
<evidence type="ECO:0000313" key="7">
    <source>
        <dbReference type="EMBL" id="RLP72562.1"/>
    </source>
</evidence>
<proteinExistence type="inferred from homology"/>
<dbReference type="PANTHER" id="PTHR31885">
    <property type="entry name" value="GH04784P"/>
    <property type="match status" value="1"/>
</dbReference>
<dbReference type="InterPro" id="IPR012506">
    <property type="entry name" value="TMEM86B-like"/>
</dbReference>
<keyword evidence="5 6" id="KW-0472">Membrane</keyword>
<evidence type="ECO:0000256" key="6">
    <source>
        <dbReference type="SAM" id="Phobius"/>
    </source>
</evidence>
<feature type="transmembrane region" description="Helical" evidence="6">
    <location>
        <begin position="96"/>
        <end position="114"/>
    </location>
</feature>
<dbReference type="OrthoDB" id="4773026at2"/>
<dbReference type="EMBL" id="RCUV01000005">
    <property type="protein sequence ID" value="RLP72562.1"/>
    <property type="molecule type" value="Genomic_DNA"/>
</dbReference>
<feature type="transmembrane region" description="Helical" evidence="6">
    <location>
        <begin position="126"/>
        <end position="143"/>
    </location>
</feature>
<dbReference type="Proteomes" id="UP000270299">
    <property type="component" value="Unassembled WGS sequence"/>
</dbReference>
<dbReference type="GO" id="GO:0016787">
    <property type="term" value="F:hydrolase activity"/>
    <property type="evidence" value="ECO:0007669"/>
    <property type="project" value="TreeGrafter"/>
</dbReference>
<feature type="transmembrane region" description="Helical" evidence="6">
    <location>
        <begin position="199"/>
        <end position="222"/>
    </location>
</feature>
<feature type="transmembrane region" description="Helical" evidence="6">
    <location>
        <begin position="149"/>
        <end position="167"/>
    </location>
</feature>
<feature type="transmembrane region" description="Helical" evidence="6">
    <location>
        <begin position="71"/>
        <end position="90"/>
    </location>
</feature>
<evidence type="ECO:0000256" key="1">
    <source>
        <dbReference type="ARBA" id="ARBA00004141"/>
    </source>
</evidence>
<accession>A0A3L6ZZF6</accession>
<comment type="subcellular location">
    <subcellularLocation>
        <location evidence="1">Membrane</location>
        <topology evidence="1">Multi-pass membrane protein</topology>
    </subcellularLocation>
</comment>
<evidence type="ECO:0000256" key="3">
    <source>
        <dbReference type="ARBA" id="ARBA00022692"/>
    </source>
</evidence>
<evidence type="ECO:0000313" key="8">
    <source>
        <dbReference type="Proteomes" id="UP000270299"/>
    </source>
</evidence>
<evidence type="ECO:0000256" key="2">
    <source>
        <dbReference type="ARBA" id="ARBA00007375"/>
    </source>
</evidence>
<dbReference type="GO" id="GO:0016020">
    <property type="term" value="C:membrane"/>
    <property type="evidence" value="ECO:0007669"/>
    <property type="project" value="UniProtKB-SubCell"/>
</dbReference>
<dbReference type="PANTHER" id="PTHR31885:SF6">
    <property type="entry name" value="GH04784P"/>
    <property type="match status" value="1"/>
</dbReference>
<keyword evidence="8" id="KW-1185">Reference proteome</keyword>
<evidence type="ECO:0000256" key="4">
    <source>
        <dbReference type="ARBA" id="ARBA00022989"/>
    </source>
</evidence>
<comment type="similarity">
    <text evidence="2">Belongs to the TMEM86 family.</text>
</comment>
<feature type="transmembrane region" description="Helical" evidence="6">
    <location>
        <begin position="174"/>
        <end position="193"/>
    </location>
</feature>
<keyword evidence="4 6" id="KW-1133">Transmembrane helix</keyword>
<comment type="caution">
    <text evidence="7">The sequence shown here is derived from an EMBL/GenBank/DDBJ whole genome shotgun (WGS) entry which is preliminary data.</text>
</comment>